<name>A0A5B0LT12_PUCGR</name>
<feature type="compositionally biased region" description="Low complexity" evidence="1">
    <location>
        <begin position="113"/>
        <end position="128"/>
    </location>
</feature>
<accession>A0A5B0LT12</accession>
<proteinExistence type="predicted"/>
<reference evidence="2 3" key="1">
    <citation type="submission" date="2019-05" db="EMBL/GenBank/DDBJ databases">
        <title>Emergence of the Ug99 lineage of the wheat stem rust pathogen through somatic hybridization.</title>
        <authorList>
            <person name="Li F."/>
            <person name="Upadhyaya N.M."/>
            <person name="Sperschneider J."/>
            <person name="Matny O."/>
            <person name="Nguyen-Phuc H."/>
            <person name="Mago R."/>
            <person name="Raley C."/>
            <person name="Miller M.E."/>
            <person name="Silverstein K.A.T."/>
            <person name="Henningsen E."/>
            <person name="Hirsch C.D."/>
            <person name="Visser B."/>
            <person name="Pretorius Z.A."/>
            <person name="Steffenson B.J."/>
            <person name="Schwessinger B."/>
            <person name="Dodds P.N."/>
            <person name="Figueroa M."/>
        </authorList>
    </citation>
    <scope>NUCLEOTIDE SEQUENCE [LARGE SCALE GENOMIC DNA]</scope>
    <source>
        <strain evidence="2 3">Ug99</strain>
    </source>
</reference>
<evidence type="ECO:0000256" key="1">
    <source>
        <dbReference type="SAM" id="MobiDB-lite"/>
    </source>
</evidence>
<dbReference type="EMBL" id="VDEP01000506">
    <property type="protein sequence ID" value="KAA1068147.1"/>
    <property type="molecule type" value="Genomic_DNA"/>
</dbReference>
<feature type="region of interest" description="Disordered" evidence="1">
    <location>
        <begin position="101"/>
        <end position="132"/>
    </location>
</feature>
<dbReference type="Proteomes" id="UP000325313">
    <property type="component" value="Unassembled WGS sequence"/>
</dbReference>
<dbReference type="AlphaFoldDB" id="A0A5B0LT12"/>
<protein>
    <submittedName>
        <fullName evidence="2">Uncharacterized protein</fullName>
    </submittedName>
</protein>
<gene>
    <name evidence="2" type="ORF">PGTUg99_021508</name>
</gene>
<evidence type="ECO:0000313" key="2">
    <source>
        <dbReference type="EMBL" id="KAA1068147.1"/>
    </source>
</evidence>
<evidence type="ECO:0000313" key="3">
    <source>
        <dbReference type="Proteomes" id="UP000325313"/>
    </source>
</evidence>
<sequence length="181" mass="19702">MHYNPGGVHGVWGGVVLPSSTSAIMPMASGKTLSNFQEDLFMVGKETKFKGLILDSFVEWVGLTYPQKQKYSLRKFISPMKPSYPFTSTKGVVLPLSSKTKGESATGRFSTNPSLLGIPSSSPLSSPIQNDHNRPELEVEVQPAETYSSLALLCASRGLPNLLIEILFHSSRQQHFASGSQ</sequence>
<comment type="caution">
    <text evidence="2">The sequence shown here is derived from an EMBL/GenBank/DDBJ whole genome shotgun (WGS) entry which is preliminary data.</text>
</comment>
<organism evidence="2 3">
    <name type="scientific">Puccinia graminis f. sp. tritici</name>
    <dbReference type="NCBI Taxonomy" id="56615"/>
    <lineage>
        <taxon>Eukaryota</taxon>
        <taxon>Fungi</taxon>
        <taxon>Dikarya</taxon>
        <taxon>Basidiomycota</taxon>
        <taxon>Pucciniomycotina</taxon>
        <taxon>Pucciniomycetes</taxon>
        <taxon>Pucciniales</taxon>
        <taxon>Pucciniaceae</taxon>
        <taxon>Puccinia</taxon>
    </lineage>
</organism>